<dbReference type="AlphaFoldDB" id="A0A3N4IKA6"/>
<dbReference type="EMBL" id="ML119649">
    <property type="protein sequence ID" value="RPA86572.1"/>
    <property type="molecule type" value="Genomic_DNA"/>
</dbReference>
<protein>
    <submittedName>
        <fullName evidence="2">Uncharacterized protein</fullName>
    </submittedName>
</protein>
<keyword evidence="1" id="KW-0732">Signal</keyword>
<gene>
    <name evidence="2" type="ORF">BJ508DRAFT_321700</name>
</gene>
<dbReference type="Proteomes" id="UP000275078">
    <property type="component" value="Unassembled WGS sequence"/>
</dbReference>
<evidence type="ECO:0000313" key="3">
    <source>
        <dbReference type="Proteomes" id="UP000275078"/>
    </source>
</evidence>
<accession>A0A3N4IKA6</accession>
<proteinExistence type="predicted"/>
<sequence>MRLVSFNLQVLLPSSFVLLSTLTPFATAIPGQNPNLQIRPNKVPGTGEPKNLYPDAQQPWPAWSWPADVPIPSLLPAPNPGYIYKEPFLSQDEIGEANCNVMGPKAPLVDCIMAMAKMPRLDPDVAMRCPADWTETGVWQHGWCRIALIDTTGLPECIHPFDMHLAIVTMLDRCSIIPQSKEEYKRVWPLVAGYMAFPLPYDWIAQQKPGWDSIFKREIHITRVPDEEYDEHDKVEFVLDDV</sequence>
<feature type="signal peptide" evidence="1">
    <location>
        <begin position="1"/>
        <end position="28"/>
    </location>
</feature>
<name>A0A3N4IKA6_ASCIM</name>
<evidence type="ECO:0000256" key="1">
    <source>
        <dbReference type="SAM" id="SignalP"/>
    </source>
</evidence>
<organism evidence="2 3">
    <name type="scientific">Ascobolus immersus RN42</name>
    <dbReference type="NCBI Taxonomy" id="1160509"/>
    <lineage>
        <taxon>Eukaryota</taxon>
        <taxon>Fungi</taxon>
        <taxon>Dikarya</taxon>
        <taxon>Ascomycota</taxon>
        <taxon>Pezizomycotina</taxon>
        <taxon>Pezizomycetes</taxon>
        <taxon>Pezizales</taxon>
        <taxon>Ascobolaceae</taxon>
        <taxon>Ascobolus</taxon>
    </lineage>
</organism>
<reference evidence="2 3" key="1">
    <citation type="journal article" date="2018" name="Nat. Ecol. Evol.">
        <title>Pezizomycetes genomes reveal the molecular basis of ectomycorrhizal truffle lifestyle.</title>
        <authorList>
            <person name="Murat C."/>
            <person name="Payen T."/>
            <person name="Noel B."/>
            <person name="Kuo A."/>
            <person name="Morin E."/>
            <person name="Chen J."/>
            <person name="Kohler A."/>
            <person name="Krizsan K."/>
            <person name="Balestrini R."/>
            <person name="Da Silva C."/>
            <person name="Montanini B."/>
            <person name="Hainaut M."/>
            <person name="Levati E."/>
            <person name="Barry K.W."/>
            <person name="Belfiori B."/>
            <person name="Cichocki N."/>
            <person name="Clum A."/>
            <person name="Dockter R.B."/>
            <person name="Fauchery L."/>
            <person name="Guy J."/>
            <person name="Iotti M."/>
            <person name="Le Tacon F."/>
            <person name="Lindquist E.A."/>
            <person name="Lipzen A."/>
            <person name="Malagnac F."/>
            <person name="Mello A."/>
            <person name="Molinier V."/>
            <person name="Miyauchi S."/>
            <person name="Poulain J."/>
            <person name="Riccioni C."/>
            <person name="Rubini A."/>
            <person name="Sitrit Y."/>
            <person name="Splivallo R."/>
            <person name="Traeger S."/>
            <person name="Wang M."/>
            <person name="Zifcakova L."/>
            <person name="Wipf D."/>
            <person name="Zambonelli A."/>
            <person name="Paolocci F."/>
            <person name="Nowrousian M."/>
            <person name="Ottonello S."/>
            <person name="Baldrian P."/>
            <person name="Spatafora J.W."/>
            <person name="Henrissat B."/>
            <person name="Nagy L.G."/>
            <person name="Aury J.M."/>
            <person name="Wincker P."/>
            <person name="Grigoriev I.V."/>
            <person name="Bonfante P."/>
            <person name="Martin F.M."/>
        </authorList>
    </citation>
    <scope>NUCLEOTIDE SEQUENCE [LARGE SCALE GENOMIC DNA]</scope>
    <source>
        <strain evidence="2 3">RN42</strain>
    </source>
</reference>
<feature type="chain" id="PRO_5018213648" evidence="1">
    <location>
        <begin position="29"/>
        <end position="242"/>
    </location>
</feature>
<evidence type="ECO:0000313" key="2">
    <source>
        <dbReference type="EMBL" id="RPA86572.1"/>
    </source>
</evidence>
<keyword evidence="3" id="KW-1185">Reference proteome</keyword>